<keyword evidence="2" id="KW-1133">Transmembrane helix</keyword>
<protein>
    <submittedName>
        <fullName evidence="3">Uncharacterized protein</fullName>
    </submittedName>
</protein>
<dbReference type="AlphaFoldDB" id="A0A543FK93"/>
<proteinExistence type="predicted"/>
<sequence>MSTFEHPDAAPGADASAEEPTTTDTQAVPLPPLPEVSAAEAAETAVIAPADLTPPAAAAAPSNDTVTPSDLEPPAPEAPPAPAALPPAFTEFASDAAATSAPAATAAVPAGAASPAPAAPRTRWAGIVWGLALAGIAAFAMWLLTDADRQAAATDWILNLSPAAAVAYAVLVLGGFALVAGVVGLVRRAQRAGERRRAASTLSV</sequence>
<dbReference type="EMBL" id="VFPE01000001">
    <property type="protein sequence ID" value="TQM34288.1"/>
    <property type="molecule type" value="Genomic_DNA"/>
</dbReference>
<feature type="compositionally biased region" description="Low complexity" evidence="1">
    <location>
        <begin position="35"/>
        <end position="61"/>
    </location>
</feature>
<evidence type="ECO:0000256" key="2">
    <source>
        <dbReference type="SAM" id="Phobius"/>
    </source>
</evidence>
<comment type="caution">
    <text evidence="3">The sequence shown here is derived from an EMBL/GenBank/DDBJ whole genome shotgun (WGS) entry which is preliminary data.</text>
</comment>
<evidence type="ECO:0000256" key="1">
    <source>
        <dbReference type="SAM" id="MobiDB-lite"/>
    </source>
</evidence>
<keyword evidence="2" id="KW-0472">Membrane</keyword>
<name>A0A543FK93_9MICO</name>
<feature type="transmembrane region" description="Helical" evidence="2">
    <location>
        <begin position="165"/>
        <end position="186"/>
    </location>
</feature>
<feature type="transmembrane region" description="Helical" evidence="2">
    <location>
        <begin position="124"/>
        <end position="145"/>
    </location>
</feature>
<organism evidence="3 4">
    <name type="scientific">Microbacterium kyungheense</name>
    <dbReference type="NCBI Taxonomy" id="1263636"/>
    <lineage>
        <taxon>Bacteria</taxon>
        <taxon>Bacillati</taxon>
        <taxon>Actinomycetota</taxon>
        <taxon>Actinomycetes</taxon>
        <taxon>Micrococcales</taxon>
        <taxon>Microbacteriaceae</taxon>
        <taxon>Microbacterium</taxon>
    </lineage>
</organism>
<evidence type="ECO:0000313" key="3">
    <source>
        <dbReference type="EMBL" id="TQM34288.1"/>
    </source>
</evidence>
<keyword evidence="2" id="KW-0812">Transmembrane</keyword>
<evidence type="ECO:0000313" key="4">
    <source>
        <dbReference type="Proteomes" id="UP000320235"/>
    </source>
</evidence>
<accession>A0A543FK93</accession>
<reference evidence="3 4" key="1">
    <citation type="submission" date="2019-06" db="EMBL/GenBank/DDBJ databases">
        <title>Sequencing the genomes of 1000 actinobacteria strains.</title>
        <authorList>
            <person name="Klenk H.-P."/>
        </authorList>
    </citation>
    <scope>NUCLEOTIDE SEQUENCE [LARGE SCALE GENOMIC DNA]</scope>
    <source>
        <strain evidence="3 4">DSM 105492</strain>
    </source>
</reference>
<feature type="region of interest" description="Disordered" evidence="1">
    <location>
        <begin position="1"/>
        <end position="87"/>
    </location>
</feature>
<dbReference type="RefSeq" id="WP_246093331.1">
    <property type="nucleotide sequence ID" value="NZ_BAABLH010000001.1"/>
</dbReference>
<dbReference type="Proteomes" id="UP000320235">
    <property type="component" value="Unassembled WGS sequence"/>
</dbReference>
<feature type="compositionally biased region" description="Pro residues" evidence="1">
    <location>
        <begin position="71"/>
        <end position="85"/>
    </location>
</feature>
<keyword evidence="4" id="KW-1185">Reference proteome</keyword>
<gene>
    <name evidence="3" type="ORF">FB391_0575</name>
</gene>